<sequence>MPVEEDHRHRHSWDVERCIVYFSSSARWAAEAEPPRDSVADDISTIHAAPVEDFTEGGKDFAGRSFWRYNSEWYEHRPDLKIVDYEDDLLVERENFGSESVLRREAKRITAIVMQAPFAMVSVDKMVTFTRLTAPSPNSTFQ</sequence>
<evidence type="ECO:0000313" key="1">
    <source>
        <dbReference type="EMBL" id="CAK3840853.1"/>
    </source>
</evidence>
<evidence type="ECO:0000313" key="2">
    <source>
        <dbReference type="Proteomes" id="UP001296104"/>
    </source>
</evidence>
<dbReference type="Proteomes" id="UP001296104">
    <property type="component" value="Unassembled WGS sequence"/>
</dbReference>
<dbReference type="EMBL" id="CAVMBE010000005">
    <property type="protein sequence ID" value="CAK3840853.1"/>
    <property type="molecule type" value="Genomic_DNA"/>
</dbReference>
<dbReference type="AlphaFoldDB" id="A0AAI8YT40"/>
<comment type="caution">
    <text evidence="1">The sequence shown here is derived from an EMBL/GenBank/DDBJ whole genome shotgun (WGS) entry which is preliminary data.</text>
</comment>
<name>A0AAI8YT40_9PEZI</name>
<gene>
    <name evidence="1" type="ORF">LECACI_7A001494</name>
</gene>
<accession>A0AAI8YT40</accession>
<keyword evidence="2" id="KW-1185">Reference proteome</keyword>
<proteinExistence type="predicted"/>
<organism evidence="1 2">
    <name type="scientific">Lecanosticta acicola</name>
    <dbReference type="NCBI Taxonomy" id="111012"/>
    <lineage>
        <taxon>Eukaryota</taxon>
        <taxon>Fungi</taxon>
        <taxon>Dikarya</taxon>
        <taxon>Ascomycota</taxon>
        <taxon>Pezizomycotina</taxon>
        <taxon>Dothideomycetes</taxon>
        <taxon>Dothideomycetidae</taxon>
        <taxon>Mycosphaerellales</taxon>
        <taxon>Mycosphaerellaceae</taxon>
        <taxon>Lecanosticta</taxon>
    </lineage>
</organism>
<reference evidence="1" key="1">
    <citation type="submission" date="2023-11" db="EMBL/GenBank/DDBJ databases">
        <authorList>
            <person name="Alioto T."/>
            <person name="Alioto T."/>
            <person name="Gomez Garrido J."/>
        </authorList>
    </citation>
    <scope>NUCLEOTIDE SEQUENCE</scope>
</reference>
<protein>
    <submittedName>
        <fullName evidence="1">Uncharacterized protein</fullName>
    </submittedName>
</protein>